<protein>
    <submittedName>
        <fullName evidence="1">Uncharacterized protein</fullName>
    </submittedName>
</protein>
<dbReference type="Proteomes" id="UP000001471">
    <property type="component" value="Unassembled WGS sequence"/>
</dbReference>
<reference evidence="2" key="1">
    <citation type="journal article" date="2013" name="G3 (Bethesda)">
        <title>Comparative genomics of a plant-pathogenic fungus, Pyrenophora tritici-repentis, reveals transduplication and the impact of repeat elements on pathogenicity and population divergence.</title>
        <authorList>
            <person name="Manning V.A."/>
            <person name="Pandelova I."/>
            <person name="Dhillon B."/>
            <person name="Wilhelm L.J."/>
            <person name="Goodwin S.B."/>
            <person name="Berlin A.M."/>
            <person name="Figueroa M."/>
            <person name="Freitag M."/>
            <person name="Hane J.K."/>
            <person name="Henrissat B."/>
            <person name="Holman W.H."/>
            <person name="Kodira C.D."/>
            <person name="Martin J."/>
            <person name="Oliver R.P."/>
            <person name="Robbertse B."/>
            <person name="Schackwitz W."/>
            <person name="Schwartz D.C."/>
            <person name="Spatafora J.W."/>
            <person name="Turgeon B.G."/>
            <person name="Yandava C."/>
            <person name="Young S."/>
            <person name="Zhou S."/>
            <person name="Zeng Q."/>
            <person name="Grigoriev I.V."/>
            <person name="Ma L.-J."/>
            <person name="Ciuffetti L.M."/>
        </authorList>
    </citation>
    <scope>NUCLEOTIDE SEQUENCE [LARGE SCALE GENOMIC DNA]</scope>
    <source>
        <strain evidence="2">Pt-1C-BFP</strain>
    </source>
</reference>
<dbReference type="HOGENOM" id="CLU_2759044_0_0_1"/>
<sequence length="70" mass="8306">MGFLGPFFSCLGDILRMLSFLYKDRHLERHTFIRIAGMFWDLQGYSHMQTLIEDGTRDDALVYTHRSFET</sequence>
<dbReference type="AlphaFoldDB" id="B2WDA9"/>
<proteinExistence type="predicted"/>
<name>B2WDA9_PYRTR</name>
<evidence type="ECO:0000313" key="1">
    <source>
        <dbReference type="EMBL" id="EDU50887.1"/>
    </source>
</evidence>
<accession>B2WDA9</accession>
<dbReference type="InParanoid" id="B2WDA9"/>
<evidence type="ECO:0000313" key="2">
    <source>
        <dbReference type="Proteomes" id="UP000001471"/>
    </source>
</evidence>
<gene>
    <name evidence="1" type="ORF">PTRG_07968</name>
</gene>
<dbReference type="EMBL" id="DS231622">
    <property type="protein sequence ID" value="EDU50887.1"/>
    <property type="molecule type" value="Genomic_DNA"/>
</dbReference>
<organism evidence="1 2">
    <name type="scientific">Pyrenophora tritici-repentis (strain Pt-1C-BFP)</name>
    <name type="common">Wheat tan spot fungus</name>
    <name type="synonym">Drechslera tritici-repentis</name>
    <dbReference type="NCBI Taxonomy" id="426418"/>
    <lineage>
        <taxon>Eukaryota</taxon>
        <taxon>Fungi</taxon>
        <taxon>Dikarya</taxon>
        <taxon>Ascomycota</taxon>
        <taxon>Pezizomycotina</taxon>
        <taxon>Dothideomycetes</taxon>
        <taxon>Pleosporomycetidae</taxon>
        <taxon>Pleosporales</taxon>
        <taxon>Pleosporineae</taxon>
        <taxon>Pleosporaceae</taxon>
        <taxon>Pyrenophora</taxon>
    </lineage>
</organism>